<organism evidence="2 3">
    <name type="scientific">Luteolibacter flavescens</name>
    <dbReference type="NCBI Taxonomy" id="1859460"/>
    <lineage>
        <taxon>Bacteria</taxon>
        <taxon>Pseudomonadati</taxon>
        <taxon>Verrucomicrobiota</taxon>
        <taxon>Verrucomicrobiia</taxon>
        <taxon>Verrucomicrobiales</taxon>
        <taxon>Verrucomicrobiaceae</taxon>
        <taxon>Luteolibacter</taxon>
    </lineage>
</organism>
<evidence type="ECO:0000256" key="1">
    <source>
        <dbReference type="SAM" id="Phobius"/>
    </source>
</evidence>
<sequence>MKNAEYKRSRLITTERLLASVLVLIWVGLAFWLGGHVLAIRASLTFMVPLGMIWLPQLLARVDPRENRWGGDFTAPPSALGLRIVAWFVIVGVPLS</sequence>
<name>A0ABT3FLP7_9BACT</name>
<feature type="transmembrane region" description="Helical" evidence="1">
    <location>
        <begin position="21"/>
        <end position="54"/>
    </location>
</feature>
<keyword evidence="1" id="KW-1133">Transmembrane helix</keyword>
<dbReference type="EMBL" id="JAPDDS010000003">
    <property type="protein sequence ID" value="MCW1884491.1"/>
    <property type="molecule type" value="Genomic_DNA"/>
</dbReference>
<comment type="caution">
    <text evidence="2">The sequence shown here is derived from an EMBL/GenBank/DDBJ whole genome shotgun (WGS) entry which is preliminary data.</text>
</comment>
<evidence type="ECO:0000313" key="3">
    <source>
        <dbReference type="Proteomes" id="UP001207930"/>
    </source>
</evidence>
<keyword evidence="3" id="KW-1185">Reference proteome</keyword>
<dbReference type="RefSeq" id="WP_264500451.1">
    <property type="nucleotide sequence ID" value="NZ_JAPDDS010000003.1"/>
</dbReference>
<evidence type="ECO:0000313" key="2">
    <source>
        <dbReference type="EMBL" id="MCW1884491.1"/>
    </source>
</evidence>
<protein>
    <submittedName>
        <fullName evidence="2">Uncharacterized protein</fullName>
    </submittedName>
</protein>
<keyword evidence="1" id="KW-0812">Transmembrane</keyword>
<keyword evidence="1" id="KW-0472">Membrane</keyword>
<accession>A0ABT3FLP7</accession>
<feature type="transmembrane region" description="Helical" evidence="1">
    <location>
        <begin position="74"/>
        <end position="95"/>
    </location>
</feature>
<dbReference type="Proteomes" id="UP001207930">
    <property type="component" value="Unassembled WGS sequence"/>
</dbReference>
<gene>
    <name evidence="2" type="ORF">OKA04_07090</name>
</gene>
<reference evidence="2 3" key="1">
    <citation type="submission" date="2022-10" db="EMBL/GenBank/DDBJ databases">
        <title>Luteolibacter flavescens strain MCCC 1K03193, whole genome shotgun sequencing project.</title>
        <authorList>
            <person name="Zhao G."/>
            <person name="Shen L."/>
        </authorList>
    </citation>
    <scope>NUCLEOTIDE SEQUENCE [LARGE SCALE GENOMIC DNA]</scope>
    <source>
        <strain evidence="2 3">MCCC 1K03193</strain>
    </source>
</reference>
<proteinExistence type="predicted"/>